<feature type="non-terminal residue" evidence="2">
    <location>
        <position position="1"/>
    </location>
</feature>
<comment type="caution">
    <text evidence="2">The sequence shown here is derived from an EMBL/GenBank/DDBJ whole genome shotgun (WGS) entry which is preliminary data.</text>
</comment>
<keyword evidence="1" id="KW-1133">Transmembrane helix</keyword>
<organism evidence="2">
    <name type="scientific">Solanum chilense</name>
    <name type="common">Tomato</name>
    <name type="synonym">Lycopersicon chilense</name>
    <dbReference type="NCBI Taxonomy" id="4083"/>
    <lineage>
        <taxon>Eukaryota</taxon>
        <taxon>Viridiplantae</taxon>
        <taxon>Streptophyta</taxon>
        <taxon>Embryophyta</taxon>
        <taxon>Tracheophyta</taxon>
        <taxon>Spermatophyta</taxon>
        <taxon>Magnoliopsida</taxon>
        <taxon>eudicotyledons</taxon>
        <taxon>Gunneridae</taxon>
        <taxon>Pentapetalae</taxon>
        <taxon>asterids</taxon>
        <taxon>lamiids</taxon>
        <taxon>Solanales</taxon>
        <taxon>Solanaceae</taxon>
        <taxon>Solanoideae</taxon>
        <taxon>Solaneae</taxon>
        <taxon>Solanum</taxon>
        <taxon>Solanum subgen. Lycopersicon</taxon>
    </lineage>
</organism>
<name>A0A6N2ADR1_SOLCI</name>
<accession>A0A6N2ADR1</accession>
<proteinExistence type="predicted"/>
<dbReference type="AlphaFoldDB" id="A0A6N2ADR1"/>
<protein>
    <submittedName>
        <fullName evidence="2">Uncharacterized protein</fullName>
    </submittedName>
</protein>
<feature type="non-terminal residue" evidence="2">
    <location>
        <position position="100"/>
    </location>
</feature>
<evidence type="ECO:0000313" key="2">
    <source>
        <dbReference type="EMBL" id="TMW80145.1"/>
    </source>
</evidence>
<keyword evidence="1" id="KW-0472">Membrane</keyword>
<keyword evidence="1" id="KW-0812">Transmembrane</keyword>
<evidence type="ECO:0000256" key="1">
    <source>
        <dbReference type="SAM" id="Phobius"/>
    </source>
</evidence>
<gene>
    <name evidence="2" type="ORF">EJD97_023632</name>
</gene>
<dbReference type="EMBL" id="RXGB01077170">
    <property type="protein sequence ID" value="TMW80145.1"/>
    <property type="molecule type" value="Genomic_DNA"/>
</dbReference>
<reference evidence="2" key="1">
    <citation type="submission" date="2019-05" db="EMBL/GenBank/DDBJ databases">
        <title>The de novo reference genome and transcriptome assemblies of the wild tomato species Solanum chilense.</title>
        <authorList>
            <person name="Stam R."/>
            <person name="Nosenko T."/>
            <person name="Hoerger A.C."/>
            <person name="Stephan W."/>
            <person name="Seidel M.A."/>
            <person name="Kuhn J.M.M."/>
            <person name="Haberer G."/>
            <person name="Tellier A."/>
        </authorList>
    </citation>
    <scope>NUCLEOTIDE SEQUENCE</scope>
    <source>
        <tissue evidence="2">Mature leaves</tissue>
    </source>
</reference>
<feature type="transmembrane region" description="Helical" evidence="1">
    <location>
        <begin position="65"/>
        <end position="85"/>
    </location>
</feature>
<sequence>SEVEVVMEEVVILEDVVAEVMVVTKTTGVTGKLELLQHNMVGAMGRQVTGPIVMLSLGGLKRRHLMLLSQVIFWFVIAWLLYYLILAPHFHMYLPHLLLV</sequence>